<dbReference type="Proteomes" id="UP000003163">
    <property type="component" value="Unassembled WGS sequence"/>
</dbReference>
<accession>J8ZVM0</accession>
<evidence type="ECO:0000256" key="4">
    <source>
        <dbReference type="ARBA" id="ARBA00023136"/>
    </source>
</evidence>
<keyword evidence="8" id="KW-1185">Reference proteome</keyword>
<evidence type="ECO:0008006" key="9">
    <source>
        <dbReference type="Google" id="ProtNLM"/>
    </source>
</evidence>
<feature type="transmembrane region" description="Helical" evidence="5">
    <location>
        <begin position="395"/>
        <end position="417"/>
    </location>
</feature>
<feature type="chain" id="PRO_5003819591" description="EamA domain-containing protein" evidence="6">
    <location>
        <begin position="17"/>
        <end position="473"/>
    </location>
</feature>
<evidence type="ECO:0000256" key="5">
    <source>
        <dbReference type="SAM" id="Phobius"/>
    </source>
</evidence>
<dbReference type="HOGENOM" id="CLU_585379_0_0_1"/>
<keyword evidence="4 5" id="KW-0472">Membrane</keyword>
<name>J8ZVM0_EDHAE</name>
<protein>
    <recommendedName>
        <fullName evidence="9">EamA domain-containing protein</fullName>
    </recommendedName>
</protein>
<evidence type="ECO:0000256" key="1">
    <source>
        <dbReference type="ARBA" id="ARBA00004141"/>
    </source>
</evidence>
<proteinExistence type="predicted"/>
<evidence type="ECO:0000256" key="3">
    <source>
        <dbReference type="ARBA" id="ARBA00022989"/>
    </source>
</evidence>
<evidence type="ECO:0000256" key="2">
    <source>
        <dbReference type="ARBA" id="ARBA00022692"/>
    </source>
</evidence>
<gene>
    <name evidence="7" type="ORF">EDEG_00191</name>
</gene>
<feature type="signal peptide" evidence="6">
    <location>
        <begin position="1"/>
        <end position="16"/>
    </location>
</feature>
<dbReference type="PANTHER" id="PTHR12570">
    <property type="match status" value="1"/>
</dbReference>
<evidence type="ECO:0000256" key="6">
    <source>
        <dbReference type="SAM" id="SignalP"/>
    </source>
</evidence>
<feature type="transmembrane region" description="Helical" evidence="5">
    <location>
        <begin position="361"/>
        <end position="383"/>
    </location>
</feature>
<dbReference type="VEuPathDB" id="MicrosporidiaDB:EDEG_00191"/>
<feature type="transmembrane region" description="Helical" evidence="5">
    <location>
        <begin position="168"/>
        <end position="188"/>
    </location>
</feature>
<comment type="caution">
    <text evidence="7">The sequence shown here is derived from an EMBL/GenBank/DDBJ whole genome shotgun (WGS) entry which is preliminary data.</text>
</comment>
<dbReference type="OrthoDB" id="165382at2759"/>
<keyword evidence="6" id="KW-0732">Signal</keyword>
<dbReference type="Pfam" id="PF05653">
    <property type="entry name" value="Mg_trans_NIPA"/>
    <property type="match status" value="2"/>
</dbReference>
<feature type="transmembrane region" description="Helical" evidence="5">
    <location>
        <begin position="429"/>
        <end position="449"/>
    </location>
</feature>
<feature type="transmembrane region" description="Helical" evidence="5">
    <location>
        <begin position="271"/>
        <end position="291"/>
    </location>
</feature>
<dbReference type="InParanoid" id="J8ZVM0"/>
<reference evidence="8" key="2">
    <citation type="submission" date="2015-07" db="EMBL/GenBank/DDBJ databases">
        <title>Contrasting host-pathogen interactions and genome evolution in two generalist and specialist microsporidian pathogens of mosquitoes.</title>
        <authorList>
            <consortium name="The Broad Institute Genomics Platform"/>
            <consortium name="The Broad Institute Genome Sequencing Center for Infectious Disease"/>
            <person name="Cuomo C.A."/>
            <person name="Sanscrainte N.D."/>
            <person name="Goldberg J.M."/>
            <person name="Heiman D."/>
            <person name="Young S."/>
            <person name="Zeng Q."/>
            <person name="Becnel J.J."/>
            <person name="Birren B.W."/>
        </authorList>
    </citation>
    <scope>NUCLEOTIDE SEQUENCE [LARGE SCALE GENOMIC DNA]</scope>
    <source>
        <strain evidence="8">USNM 41457</strain>
    </source>
</reference>
<feature type="transmembrane region" description="Helical" evidence="5">
    <location>
        <begin position="232"/>
        <end position="250"/>
    </location>
</feature>
<sequence length="473" mass="53904">MYKITLLLSFIHGMELIPCTRDQDCWSKSRPDLHSLYCVENMCRKLLPPGKRCNAPTECASYFYYGPLACSAKCRLENECENEDVINANSVYCCKSVPEGRDCIFSRPSILNGCDAKQSCLMNKSGEYKCESKNMNSWIVGVFLSINGNLLINIGINLQKRSYTQKKILIGNITVSLFALGVFVYVLGKISGFSSYIFGNQSLLASLGAVGLIANSIFAPLINDEVFTWKDFMSIIFVLTGSSVIVMNSGRSHKVFSLCELLKMYQRKETLIWFAFIGILIFSLFFALKYIEVNSDWAFPGDKMNFLKRENVHYEESGKLLSYYMILFYVGLSSVTASLTTLFAKSFGEMIDKTLSGDNQFFYGITYIFFIMIVFCTFTQIYWINRALRYYDALLVIPTFHVVWTLFSVMTAGIYFQDFEHYSIEQFKGFLSGLLIIFLGSGFLALRIMSKNIIQTNEVPITKRTVPKDERSY</sequence>
<dbReference type="AlphaFoldDB" id="J8ZVM0"/>
<dbReference type="OMA" id="YYGPLAC"/>
<feature type="transmembrane region" description="Helical" evidence="5">
    <location>
        <begin position="138"/>
        <end position="156"/>
    </location>
</feature>
<evidence type="ECO:0000313" key="8">
    <source>
        <dbReference type="Proteomes" id="UP000003163"/>
    </source>
</evidence>
<feature type="transmembrane region" description="Helical" evidence="5">
    <location>
        <begin position="321"/>
        <end position="340"/>
    </location>
</feature>
<evidence type="ECO:0000313" key="7">
    <source>
        <dbReference type="EMBL" id="EJW03703.1"/>
    </source>
</evidence>
<dbReference type="GO" id="GO:0015095">
    <property type="term" value="F:magnesium ion transmembrane transporter activity"/>
    <property type="evidence" value="ECO:0007669"/>
    <property type="project" value="InterPro"/>
</dbReference>
<keyword evidence="2 5" id="KW-0812">Transmembrane</keyword>
<dbReference type="GO" id="GO:0016020">
    <property type="term" value="C:membrane"/>
    <property type="evidence" value="ECO:0007669"/>
    <property type="project" value="UniProtKB-SubCell"/>
</dbReference>
<dbReference type="InterPro" id="IPR008521">
    <property type="entry name" value="Mg_trans_NIPA"/>
</dbReference>
<comment type="subcellular location">
    <subcellularLocation>
        <location evidence="1">Membrane</location>
        <topology evidence="1">Multi-pass membrane protein</topology>
    </subcellularLocation>
</comment>
<organism evidence="7 8">
    <name type="scientific">Edhazardia aedis (strain USNM 41457)</name>
    <name type="common">Microsporidian parasite</name>
    <dbReference type="NCBI Taxonomy" id="1003232"/>
    <lineage>
        <taxon>Eukaryota</taxon>
        <taxon>Fungi</taxon>
        <taxon>Fungi incertae sedis</taxon>
        <taxon>Microsporidia</taxon>
        <taxon>Edhazardia</taxon>
    </lineage>
</organism>
<dbReference type="EMBL" id="AFBI03000002">
    <property type="protein sequence ID" value="EJW03703.1"/>
    <property type="molecule type" value="Genomic_DNA"/>
</dbReference>
<dbReference type="STRING" id="1003232.J8ZVM0"/>
<keyword evidence="3 5" id="KW-1133">Transmembrane helix</keyword>
<reference evidence="7 8" key="1">
    <citation type="submission" date="2011-08" db="EMBL/GenBank/DDBJ databases">
        <authorList>
            <person name="Liu Z.J."/>
            <person name="Shi F.L."/>
            <person name="Lu J.Q."/>
            <person name="Li M."/>
            <person name="Wang Z.L."/>
        </authorList>
    </citation>
    <scope>NUCLEOTIDE SEQUENCE [LARGE SCALE GENOMIC DNA]</scope>
    <source>
        <strain evidence="7 8">USNM 41457</strain>
    </source>
</reference>